<keyword evidence="11" id="KW-0106">Calcium</keyword>
<dbReference type="PRINTS" id="PR00467">
    <property type="entry name" value="MAMLPOXGNASE"/>
</dbReference>
<keyword evidence="16" id="KW-1185">Reference proteome</keyword>
<dbReference type="Proteomes" id="UP000515159">
    <property type="component" value="Chromosome 16"/>
</dbReference>
<accession>A0A6P8P5M7</accession>
<dbReference type="InterPro" id="IPR036226">
    <property type="entry name" value="LipOase_C_sf"/>
</dbReference>
<dbReference type="GeneID" id="117349536"/>
<feature type="domain" description="PLAT" evidence="14">
    <location>
        <begin position="2"/>
        <end position="119"/>
    </location>
</feature>
<dbReference type="InterPro" id="IPR020834">
    <property type="entry name" value="LipOase_CS"/>
</dbReference>
<dbReference type="PROSITE" id="PS00081">
    <property type="entry name" value="LIPOXYGENASE_2"/>
    <property type="match status" value="1"/>
</dbReference>
<dbReference type="Gene3D" id="1.20.245.10">
    <property type="entry name" value="Lipoxygenase-1, Domain 5"/>
    <property type="match status" value="1"/>
</dbReference>
<dbReference type="GO" id="GO:0005506">
    <property type="term" value="F:iron ion binding"/>
    <property type="evidence" value="ECO:0007669"/>
    <property type="project" value="InterPro"/>
</dbReference>
<evidence type="ECO:0000256" key="5">
    <source>
        <dbReference type="ARBA" id="ARBA00022723"/>
    </source>
</evidence>
<dbReference type="SUPFAM" id="SSF48484">
    <property type="entry name" value="Lipoxigenase"/>
    <property type="match status" value="1"/>
</dbReference>
<dbReference type="InterPro" id="IPR001885">
    <property type="entry name" value="LipOase_mml"/>
</dbReference>
<dbReference type="PRINTS" id="PR00087">
    <property type="entry name" value="LIPOXYGENASE"/>
</dbReference>
<feature type="binding site" evidence="10">
    <location>
        <position position="370"/>
    </location>
    <ligand>
        <name>Fe cation</name>
        <dbReference type="ChEBI" id="CHEBI:24875"/>
        <note>catalytic</note>
    </ligand>
</feature>
<evidence type="ECO:0000256" key="10">
    <source>
        <dbReference type="PIRSR" id="PIRSR601885-1"/>
    </source>
</evidence>
<dbReference type="PROSITE" id="PS51393">
    <property type="entry name" value="LIPOXYGENASE_3"/>
    <property type="match status" value="1"/>
</dbReference>
<evidence type="ECO:0000256" key="13">
    <source>
        <dbReference type="PROSITE-ProRule" id="PRU00152"/>
    </source>
</evidence>
<dbReference type="FunCoup" id="A0A6P8P5M7">
    <property type="interactions" value="1054"/>
</dbReference>
<dbReference type="GO" id="GO:0016702">
    <property type="term" value="F:oxidoreductase activity, acting on single donors with incorporation of molecular oxygen, incorporation of two atoms of oxygen"/>
    <property type="evidence" value="ECO:0007669"/>
    <property type="project" value="InterPro"/>
</dbReference>
<dbReference type="SMART" id="SM00308">
    <property type="entry name" value="LH2"/>
    <property type="match status" value="1"/>
</dbReference>
<dbReference type="InterPro" id="IPR013819">
    <property type="entry name" value="LipOase_C"/>
</dbReference>
<comment type="pathway">
    <text evidence="2">Lipid metabolism.</text>
</comment>
<protein>
    <submittedName>
        <fullName evidence="17">Hydroperoxide isomerase ALOXE3</fullName>
    </submittedName>
</protein>
<dbReference type="Pfam" id="PF01477">
    <property type="entry name" value="PLAT"/>
    <property type="match status" value="1"/>
</dbReference>
<feature type="site" description="Essential for stabilizing binding to COTL1" evidence="12">
    <location>
        <position position="104"/>
    </location>
</feature>
<dbReference type="Gene3D" id="3.10.450.60">
    <property type="match status" value="1"/>
</dbReference>
<evidence type="ECO:0000256" key="7">
    <source>
        <dbReference type="ARBA" id="ARBA00023002"/>
    </source>
</evidence>
<dbReference type="OrthoDB" id="407298at2759"/>
<feature type="binding site" evidence="11">
    <location>
        <position position="40"/>
    </location>
    <ligand>
        <name>Ca(2+)</name>
        <dbReference type="ChEBI" id="CHEBI:29108"/>
        <label>2</label>
    </ligand>
</feature>
<dbReference type="CTD" id="59344"/>
<dbReference type="AlphaFoldDB" id="A0A6P8P5M7"/>
<organism evidence="16 17">
    <name type="scientific">Geotrypetes seraphini</name>
    <name type="common">Gaboon caecilian</name>
    <name type="synonym">Caecilia seraphini</name>
    <dbReference type="NCBI Taxonomy" id="260995"/>
    <lineage>
        <taxon>Eukaryota</taxon>
        <taxon>Metazoa</taxon>
        <taxon>Chordata</taxon>
        <taxon>Craniata</taxon>
        <taxon>Vertebrata</taxon>
        <taxon>Euteleostomi</taxon>
        <taxon>Amphibia</taxon>
        <taxon>Gymnophiona</taxon>
        <taxon>Geotrypetes</taxon>
    </lineage>
</organism>
<evidence type="ECO:0000256" key="8">
    <source>
        <dbReference type="ARBA" id="ARBA00023004"/>
    </source>
</evidence>
<evidence type="ECO:0000259" key="14">
    <source>
        <dbReference type="PROSITE" id="PS50095"/>
    </source>
</evidence>
<comment type="caution">
    <text evidence="13">Lacks conserved residue(s) required for the propagation of feature annotation.</text>
</comment>
<evidence type="ECO:0000313" key="17">
    <source>
        <dbReference type="RefSeq" id="XP_033778974.1"/>
    </source>
</evidence>
<evidence type="ECO:0000256" key="2">
    <source>
        <dbReference type="ARBA" id="ARBA00005189"/>
    </source>
</evidence>
<keyword evidence="6" id="KW-0223">Dioxygenase</keyword>
<dbReference type="PROSITE" id="PS50095">
    <property type="entry name" value="PLAT"/>
    <property type="match status" value="1"/>
</dbReference>
<feature type="binding site" evidence="10">
    <location>
        <position position="545"/>
    </location>
    <ligand>
        <name>Fe cation</name>
        <dbReference type="ChEBI" id="CHEBI:24875"/>
        <note>catalytic</note>
    </ligand>
</feature>
<dbReference type="RefSeq" id="XP_033778974.1">
    <property type="nucleotide sequence ID" value="XM_033923083.1"/>
</dbReference>
<dbReference type="GO" id="GO:0005737">
    <property type="term" value="C:cytoplasm"/>
    <property type="evidence" value="ECO:0007669"/>
    <property type="project" value="UniProtKB-SubCell"/>
</dbReference>
<keyword evidence="7" id="KW-0560">Oxidoreductase</keyword>
<evidence type="ECO:0000256" key="9">
    <source>
        <dbReference type="ARBA" id="ARBA00023098"/>
    </source>
</evidence>
<dbReference type="GO" id="GO:0016853">
    <property type="term" value="F:isomerase activity"/>
    <property type="evidence" value="ECO:0007669"/>
    <property type="project" value="UniProtKB-KW"/>
</dbReference>
<dbReference type="InterPro" id="IPR036392">
    <property type="entry name" value="PLAT/LH2_dom_sf"/>
</dbReference>
<evidence type="ECO:0000259" key="15">
    <source>
        <dbReference type="PROSITE" id="PS51393"/>
    </source>
</evidence>
<feature type="binding site" evidence="10">
    <location>
        <position position="668"/>
    </location>
    <ligand>
        <name>Fe cation</name>
        <dbReference type="ChEBI" id="CHEBI:24875"/>
        <note>catalytic</note>
    </ligand>
</feature>
<keyword evidence="4" id="KW-0963">Cytoplasm</keyword>
<keyword evidence="8 10" id="KW-0408">Iron</keyword>
<feature type="domain" description="Lipoxygenase" evidence="15">
    <location>
        <begin position="119"/>
        <end position="668"/>
    </location>
</feature>
<comment type="subcellular location">
    <subcellularLocation>
        <location evidence="1">Cytoplasm</location>
    </subcellularLocation>
</comment>
<dbReference type="InterPro" id="IPR001024">
    <property type="entry name" value="PLAT/LH2_dom"/>
</dbReference>
<evidence type="ECO:0000256" key="3">
    <source>
        <dbReference type="ARBA" id="ARBA00009419"/>
    </source>
</evidence>
<dbReference type="GO" id="GO:0034440">
    <property type="term" value="P:lipid oxidation"/>
    <property type="evidence" value="ECO:0007669"/>
    <property type="project" value="InterPro"/>
</dbReference>
<feature type="binding site" evidence="11">
    <location>
        <position position="80"/>
    </location>
    <ligand>
        <name>Ca(2+)</name>
        <dbReference type="ChEBI" id="CHEBI:29108"/>
        <label>1</label>
    </ligand>
</feature>
<dbReference type="Pfam" id="PF00305">
    <property type="entry name" value="Lipoxygenase"/>
    <property type="match status" value="1"/>
</dbReference>
<dbReference type="SUPFAM" id="SSF49723">
    <property type="entry name" value="Lipase/lipooxygenase domain (PLAT/LH2 domain)"/>
    <property type="match status" value="1"/>
</dbReference>
<dbReference type="FunFam" id="1.20.245.10:FF:000001">
    <property type="entry name" value="Arachidonate 5-lipoxygenase a"/>
    <property type="match status" value="1"/>
</dbReference>
<dbReference type="InParanoid" id="A0A6P8P5M7"/>
<comment type="similarity">
    <text evidence="3">Belongs to the lipoxygenase family.</text>
</comment>
<evidence type="ECO:0000256" key="1">
    <source>
        <dbReference type="ARBA" id="ARBA00004496"/>
    </source>
</evidence>
<evidence type="ECO:0000256" key="6">
    <source>
        <dbReference type="ARBA" id="ARBA00022964"/>
    </source>
</evidence>
<keyword evidence="9" id="KW-0443">Lipid metabolism</keyword>
<keyword evidence="5 10" id="KW-0479">Metal-binding</keyword>
<name>A0A6P8P5M7_GEOSA</name>
<sequence length="668" mass="76116">MPQYRLTVTTGSFRTAETFHSICLTLVGSRGESKKHPLENEGKGFLPGTVNHFQLSTDEDLGAILLIRLHKEPYSFFPEDSWYCSSVSVESPDHRTYTFPCYRWMEEYGIESFRDGKAKKVTDDTDIVLLEHRCSELKHRQEIYRWKDFQPGFPRCINIDSMKTFDAKYSLLKLAPPRLLTKYPNVQAKLKAFSKVQENWKSLKELRRAFSFSYTPASEYVSQHWKEDAFFGYQFLNGANPNLIQKCNTIPTNFPVMEEMVAASLGKSTSLKDELMKGNIFLVDYKILDGIPGNVIKGCQQYIAAPLCLLYNTPQHQLIPIAIQLTQIPGPRSPIFLPSDSEWDWTLAKIWVRSADFHVHQLYSHALCTHFMGEVFCVSTIRQLPMCHPLYKLLVPHMQNNLQINIQARSKIIGAGGIFDQVIATGGPGLPLLVKRCLETLTYSSLCLPEDIQARGMEALPNYYFRDDGLEIWDAIESFVSSIVNLYYRNDCSVQRDSELQAWVAEIFQEGLLGRASSGFPSLLHTCTDLKKFLTMVLFTCSARHAAMHSGQIDFFSWLPNGPASMRNPPPITKGAAVLRSILETLPEVNSTCATLTVLWILNREPEDLKPLGTYSEWHFTEEEPQRCIAAFQKHLAKISSKIEQRNEALELNYDYLNPKKIENSVSI</sequence>
<dbReference type="Gene3D" id="2.60.60.20">
    <property type="entry name" value="PLAT/LH2 domain"/>
    <property type="match status" value="1"/>
</dbReference>
<feature type="binding site" evidence="10">
    <location>
        <position position="365"/>
    </location>
    <ligand>
        <name>Fe cation</name>
        <dbReference type="ChEBI" id="CHEBI:24875"/>
        <note>catalytic</note>
    </ligand>
</feature>
<evidence type="ECO:0000256" key="12">
    <source>
        <dbReference type="PIRSR" id="PIRSR601885-3"/>
    </source>
</evidence>
<evidence type="ECO:0000256" key="4">
    <source>
        <dbReference type="ARBA" id="ARBA00022490"/>
    </source>
</evidence>
<comment type="cofactor">
    <cofactor evidence="10">
        <name>Fe cation</name>
        <dbReference type="ChEBI" id="CHEBI:24875"/>
    </cofactor>
    <text evidence="10">Binds 1 Fe cation per subunit.</text>
</comment>
<evidence type="ECO:0000313" key="16">
    <source>
        <dbReference type="Proteomes" id="UP000515159"/>
    </source>
</evidence>
<reference evidence="17" key="1">
    <citation type="submission" date="2025-08" db="UniProtKB">
        <authorList>
            <consortium name="RefSeq"/>
        </authorList>
    </citation>
    <scope>IDENTIFICATION</scope>
</reference>
<proteinExistence type="inferred from homology"/>
<evidence type="ECO:0000256" key="11">
    <source>
        <dbReference type="PIRSR" id="PIRSR601885-2"/>
    </source>
</evidence>
<gene>
    <name evidence="17" type="primary">ALOXE3</name>
</gene>
<dbReference type="KEGG" id="gsh:117349536"/>
<dbReference type="InterPro" id="IPR000907">
    <property type="entry name" value="LipOase"/>
</dbReference>
<dbReference type="PANTHER" id="PTHR11771">
    <property type="entry name" value="LIPOXYGENASE"/>
    <property type="match status" value="1"/>
</dbReference>
<keyword evidence="17" id="KW-0413">Isomerase</keyword>